<evidence type="ECO:0000313" key="11">
    <source>
        <dbReference type="EMBL" id="THH30007.1"/>
    </source>
</evidence>
<dbReference type="OrthoDB" id="2418081at2759"/>
<proteinExistence type="inferred from homology"/>
<evidence type="ECO:0000256" key="8">
    <source>
        <dbReference type="ARBA" id="ARBA00031195"/>
    </source>
</evidence>
<evidence type="ECO:0000256" key="3">
    <source>
        <dbReference type="ARBA" id="ARBA00014923"/>
    </source>
</evidence>
<name>A0A4S4MWP5_9APHY</name>
<feature type="domain" description="Phospholipase/carboxylesterase/thioesterase" evidence="10">
    <location>
        <begin position="54"/>
        <end position="228"/>
    </location>
</feature>
<protein>
    <recommendedName>
        <fullName evidence="3">Acyl-protein thioesterase 1</fullName>
        <ecNumber evidence="2">3.1.2.22</ecNumber>
    </recommendedName>
    <alternativeName>
        <fullName evidence="8">Palmitoyl-protein hydrolase</fullName>
    </alternativeName>
</protein>
<keyword evidence="6" id="KW-0276">Fatty acid metabolism</keyword>
<dbReference type="GO" id="GO:0008474">
    <property type="term" value="F:palmitoyl-(protein) hydrolase activity"/>
    <property type="evidence" value="ECO:0007669"/>
    <property type="project" value="UniProtKB-EC"/>
</dbReference>
<keyword evidence="5" id="KW-0378">Hydrolase</keyword>
<reference evidence="11 12" key="1">
    <citation type="submission" date="2019-02" db="EMBL/GenBank/DDBJ databases">
        <title>Genome sequencing of the rare red list fungi Antrodiella citrinella (Flaviporus citrinellus).</title>
        <authorList>
            <person name="Buettner E."/>
            <person name="Kellner H."/>
        </authorList>
    </citation>
    <scope>NUCLEOTIDE SEQUENCE [LARGE SCALE GENOMIC DNA]</scope>
    <source>
        <strain evidence="11 12">DSM 108506</strain>
    </source>
</reference>
<dbReference type="AlphaFoldDB" id="A0A4S4MWP5"/>
<dbReference type="InterPro" id="IPR003140">
    <property type="entry name" value="PLipase/COase/thioEstase"/>
</dbReference>
<dbReference type="Pfam" id="PF02230">
    <property type="entry name" value="Abhydrolase_2"/>
    <property type="match status" value="1"/>
</dbReference>
<keyword evidence="12" id="KW-1185">Reference proteome</keyword>
<comment type="caution">
    <text evidence="11">The sequence shown here is derived from an EMBL/GenBank/DDBJ whole genome shotgun (WGS) entry which is preliminary data.</text>
</comment>
<keyword evidence="4" id="KW-0719">Serine esterase</keyword>
<comment type="catalytic activity">
    <reaction evidence="9">
        <text>S-hexadecanoyl-L-cysteinyl-[protein] + H2O = L-cysteinyl-[protein] + hexadecanoate + H(+)</text>
        <dbReference type="Rhea" id="RHEA:19233"/>
        <dbReference type="Rhea" id="RHEA-COMP:10131"/>
        <dbReference type="Rhea" id="RHEA-COMP:11032"/>
        <dbReference type="ChEBI" id="CHEBI:7896"/>
        <dbReference type="ChEBI" id="CHEBI:15377"/>
        <dbReference type="ChEBI" id="CHEBI:15378"/>
        <dbReference type="ChEBI" id="CHEBI:29950"/>
        <dbReference type="ChEBI" id="CHEBI:74151"/>
        <dbReference type="EC" id="3.1.2.22"/>
    </reaction>
</comment>
<dbReference type="PANTHER" id="PTHR10655">
    <property type="entry name" value="LYSOPHOSPHOLIPASE-RELATED"/>
    <property type="match status" value="1"/>
</dbReference>
<evidence type="ECO:0000313" key="12">
    <source>
        <dbReference type="Proteomes" id="UP000308730"/>
    </source>
</evidence>
<evidence type="ECO:0000256" key="6">
    <source>
        <dbReference type="ARBA" id="ARBA00022832"/>
    </source>
</evidence>
<evidence type="ECO:0000259" key="10">
    <source>
        <dbReference type="Pfam" id="PF02230"/>
    </source>
</evidence>
<dbReference type="EMBL" id="SGPM01000097">
    <property type="protein sequence ID" value="THH30007.1"/>
    <property type="molecule type" value="Genomic_DNA"/>
</dbReference>
<dbReference type="Gene3D" id="3.40.50.1820">
    <property type="entry name" value="alpha/beta hydrolase"/>
    <property type="match status" value="1"/>
</dbReference>
<dbReference type="PANTHER" id="PTHR10655:SF17">
    <property type="entry name" value="LYSOPHOSPHOLIPASE-LIKE PROTEIN 1"/>
    <property type="match status" value="1"/>
</dbReference>
<dbReference type="InterPro" id="IPR029058">
    <property type="entry name" value="AB_hydrolase_fold"/>
</dbReference>
<organism evidence="11 12">
    <name type="scientific">Antrodiella citrinella</name>
    <dbReference type="NCBI Taxonomy" id="2447956"/>
    <lineage>
        <taxon>Eukaryota</taxon>
        <taxon>Fungi</taxon>
        <taxon>Dikarya</taxon>
        <taxon>Basidiomycota</taxon>
        <taxon>Agaricomycotina</taxon>
        <taxon>Agaricomycetes</taxon>
        <taxon>Polyporales</taxon>
        <taxon>Steccherinaceae</taxon>
        <taxon>Antrodiella</taxon>
    </lineage>
</organism>
<evidence type="ECO:0000256" key="4">
    <source>
        <dbReference type="ARBA" id="ARBA00022487"/>
    </source>
</evidence>
<dbReference type="GO" id="GO:0005737">
    <property type="term" value="C:cytoplasm"/>
    <property type="evidence" value="ECO:0007669"/>
    <property type="project" value="TreeGrafter"/>
</dbReference>
<evidence type="ECO:0000256" key="2">
    <source>
        <dbReference type="ARBA" id="ARBA00012423"/>
    </source>
</evidence>
<accession>A0A4S4MWP5</accession>
<evidence type="ECO:0000256" key="5">
    <source>
        <dbReference type="ARBA" id="ARBA00022801"/>
    </source>
</evidence>
<keyword evidence="6" id="KW-0443">Lipid metabolism</keyword>
<dbReference type="GO" id="GO:0052689">
    <property type="term" value="F:carboxylic ester hydrolase activity"/>
    <property type="evidence" value="ECO:0007669"/>
    <property type="project" value="UniProtKB-KW"/>
</dbReference>
<dbReference type="EC" id="3.1.2.22" evidence="2"/>
<dbReference type="InterPro" id="IPR050565">
    <property type="entry name" value="LYPA1-2/EST-like"/>
</dbReference>
<evidence type="ECO:0000256" key="9">
    <source>
        <dbReference type="ARBA" id="ARBA00047337"/>
    </source>
</evidence>
<dbReference type="GO" id="GO:0006631">
    <property type="term" value="P:fatty acid metabolic process"/>
    <property type="evidence" value="ECO:0007669"/>
    <property type="project" value="UniProtKB-KW"/>
</dbReference>
<dbReference type="Proteomes" id="UP000308730">
    <property type="component" value="Unassembled WGS sequence"/>
</dbReference>
<evidence type="ECO:0000256" key="7">
    <source>
        <dbReference type="ARBA" id="ARBA00029392"/>
    </source>
</evidence>
<dbReference type="SUPFAM" id="SSF53474">
    <property type="entry name" value="alpha/beta-Hydrolases"/>
    <property type="match status" value="1"/>
</dbReference>
<evidence type="ECO:0000256" key="1">
    <source>
        <dbReference type="ARBA" id="ARBA00006499"/>
    </source>
</evidence>
<sequence length="270" mass="29543">MTDFTPKFITVPAQAEHTATVIFLHVCLRFKPELRHTSNAHGLLWIDHGFPTQGLGDSGRGWQDSGRGWQETVAEFSRDPRLNHIKWILPQAPTIPITGYGGSRMPSWYDIVSFEAIDDPSTHDAEGMLATVRALTNLITAEGPSVPVVLGGFSQGATISLLTGLTIKETLAGIIALSGRLPLRDRIASMINDHVTELPIFWGHGEKDPLVKFEYAINSIDFLKTQIGVKEVSEGTTGKPIGLSVHRYPEMVHTVCDKELSEGLGDGLRP</sequence>
<comment type="similarity">
    <text evidence="1">Belongs to the AB hydrolase superfamily. AB hydrolase 2 family.</text>
</comment>
<gene>
    <name evidence="11" type="ORF">EUX98_g4165</name>
</gene>
<comment type="function">
    <text evidence="7">Hydrolyzes fatty acids from S-acylated cysteine residues in proteins with a strong preference for palmitoylated G-alpha proteins over other acyl substrates. Mediates the deacylation of G-alpha proteins such as GPA1 in vivo, but has weak or no activity toward palmitoylated Ras proteins. Has weak lysophospholipase activity in vitro; however such activity may not exist in vivo.</text>
</comment>